<proteinExistence type="predicted"/>
<sequence length="540" mass="60451">SVDTSGFWCATTHLSIFGILDILLDCTNVNVLSYEGLQQILRPAWWLRWPSLSLWLLFGALLLLILLGMMQDAQTHKSGIWRDEYFLTDLPPISGPSRCARCAQGLLRLGSSHRDNREGSEHTEPTEAEKASPSLGTVDRGKSQALEALGQRVSALKSLKSGTGQQLKDSVQCQNTLRQAARQHRLHSRTIQAHIWGTNGWIQGSLAVQQSPKLKQLVLDMEDTLPTAFVTVHSSFWYRFWSTLLAVHPVYELLYCDLHITAAKRAKITMDCLLGSLAFVALFFSVDGSAVAARNPSDCPIEQSSLLWIVAISLTAILLNFVPRRLVYAFGSRNFVQASSHRKRQLLLRRAWDLGFWLLGTCLSCFHLLMIMAFLANLGTAHEWKWMASFGLVLLRKLVLVPLLAAIFSFCLDLVGVKTSKAPEKFGLDVEFVDEQVATPATSSKVWEEKVKELAGRGITIRQLLDFYSRLGQDIMYHFDPDESTTHDVVRQAIIPMSTQTAQAPLGHRGRSFEIVLRLRACSLAALDIWPDLSYEIFGL</sequence>
<feature type="transmembrane region" description="Helical" evidence="2">
    <location>
        <begin position="52"/>
        <end position="70"/>
    </location>
</feature>
<dbReference type="Proteomes" id="UP000601435">
    <property type="component" value="Unassembled WGS sequence"/>
</dbReference>
<feature type="non-terminal residue" evidence="3">
    <location>
        <position position="540"/>
    </location>
</feature>
<accession>A0A812U2S9</accession>
<feature type="transmembrane region" description="Helical" evidence="2">
    <location>
        <begin position="305"/>
        <end position="323"/>
    </location>
</feature>
<feature type="region of interest" description="Disordered" evidence="1">
    <location>
        <begin position="112"/>
        <end position="139"/>
    </location>
</feature>
<feature type="non-terminal residue" evidence="3">
    <location>
        <position position="1"/>
    </location>
</feature>
<keyword evidence="2" id="KW-0812">Transmembrane</keyword>
<feature type="compositionally biased region" description="Basic and acidic residues" evidence="1">
    <location>
        <begin position="112"/>
        <end position="130"/>
    </location>
</feature>
<keyword evidence="2" id="KW-1133">Transmembrane helix</keyword>
<feature type="transmembrane region" description="Helical" evidence="2">
    <location>
        <begin position="272"/>
        <end position="293"/>
    </location>
</feature>
<organism evidence="3 4">
    <name type="scientific">Symbiodinium necroappetens</name>
    <dbReference type="NCBI Taxonomy" id="1628268"/>
    <lineage>
        <taxon>Eukaryota</taxon>
        <taxon>Sar</taxon>
        <taxon>Alveolata</taxon>
        <taxon>Dinophyceae</taxon>
        <taxon>Suessiales</taxon>
        <taxon>Symbiodiniaceae</taxon>
        <taxon>Symbiodinium</taxon>
    </lineage>
</organism>
<evidence type="ECO:0000313" key="3">
    <source>
        <dbReference type="EMBL" id="CAE7561480.1"/>
    </source>
</evidence>
<reference evidence="3" key="1">
    <citation type="submission" date="2021-02" db="EMBL/GenBank/DDBJ databases">
        <authorList>
            <person name="Dougan E. K."/>
            <person name="Rhodes N."/>
            <person name="Thang M."/>
            <person name="Chan C."/>
        </authorList>
    </citation>
    <scope>NUCLEOTIDE SEQUENCE</scope>
</reference>
<keyword evidence="4" id="KW-1185">Reference proteome</keyword>
<comment type="caution">
    <text evidence="3">The sequence shown here is derived from an EMBL/GenBank/DDBJ whole genome shotgun (WGS) entry which is preliminary data.</text>
</comment>
<evidence type="ECO:0000256" key="2">
    <source>
        <dbReference type="SAM" id="Phobius"/>
    </source>
</evidence>
<gene>
    <name evidence="3" type="primary">LZTR1</name>
    <name evidence="3" type="ORF">SNEC2469_LOCUS16226</name>
</gene>
<dbReference type="EMBL" id="CAJNJA010026543">
    <property type="protein sequence ID" value="CAE7561480.1"/>
    <property type="molecule type" value="Genomic_DNA"/>
</dbReference>
<protein>
    <submittedName>
        <fullName evidence="3">LZTR1 protein</fullName>
    </submittedName>
</protein>
<name>A0A812U2S9_9DINO</name>
<dbReference type="AlphaFoldDB" id="A0A812U2S9"/>
<feature type="transmembrane region" description="Helical" evidence="2">
    <location>
        <begin position="354"/>
        <end position="378"/>
    </location>
</feature>
<evidence type="ECO:0000313" key="4">
    <source>
        <dbReference type="Proteomes" id="UP000601435"/>
    </source>
</evidence>
<dbReference type="OrthoDB" id="421560at2759"/>
<evidence type="ECO:0000256" key="1">
    <source>
        <dbReference type="SAM" id="MobiDB-lite"/>
    </source>
</evidence>
<keyword evidence="2" id="KW-0472">Membrane</keyword>